<dbReference type="Gene3D" id="3.30.530.20">
    <property type="match status" value="1"/>
</dbReference>
<accession>A0A919S8W4</accession>
<dbReference type="RefSeq" id="WP_212995523.1">
    <property type="nucleotide sequence ID" value="NZ_BAAATW010000009.1"/>
</dbReference>
<name>A0A919S8W4_9ACTN</name>
<evidence type="ECO:0000313" key="2">
    <source>
        <dbReference type="Proteomes" id="UP000680865"/>
    </source>
</evidence>
<dbReference type="EMBL" id="BOQP01000003">
    <property type="protein sequence ID" value="GIM67035.1"/>
    <property type="molecule type" value="Genomic_DNA"/>
</dbReference>
<evidence type="ECO:0008006" key="3">
    <source>
        <dbReference type="Google" id="ProtNLM"/>
    </source>
</evidence>
<proteinExistence type="predicted"/>
<evidence type="ECO:0000313" key="1">
    <source>
        <dbReference type="EMBL" id="GIM67035.1"/>
    </source>
</evidence>
<dbReference type="Proteomes" id="UP000680865">
    <property type="component" value="Unassembled WGS sequence"/>
</dbReference>
<dbReference type="Pfam" id="PF10604">
    <property type="entry name" value="Polyketide_cyc2"/>
    <property type="match status" value="1"/>
</dbReference>
<protein>
    <recommendedName>
        <fullName evidence="3">SRPBCC family protein</fullName>
    </recommendedName>
</protein>
<reference evidence="1" key="1">
    <citation type="submission" date="2021-03" db="EMBL/GenBank/DDBJ databases">
        <title>Whole genome shotgun sequence of Actinoplanes consettensis NBRC 14913.</title>
        <authorList>
            <person name="Komaki H."/>
            <person name="Tamura T."/>
        </authorList>
    </citation>
    <scope>NUCLEOTIDE SEQUENCE</scope>
    <source>
        <strain evidence="1">NBRC 14913</strain>
    </source>
</reference>
<keyword evidence="2" id="KW-1185">Reference proteome</keyword>
<dbReference type="SUPFAM" id="SSF55961">
    <property type="entry name" value="Bet v1-like"/>
    <property type="match status" value="1"/>
</dbReference>
<gene>
    <name evidence="1" type="ORF">Aco04nite_04500</name>
</gene>
<dbReference type="AlphaFoldDB" id="A0A919S8W4"/>
<comment type="caution">
    <text evidence="1">The sequence shown here is derived from an EMBL/GenBank/DDBJ whole genome shotgun (WGS) entry which is preliminary data.</text>
</comment>
<organism evidence="1 2">
    <name type="scientific">Winogradskya consettensis</name>
    <dbReference type="NCBI Taxonomy" id="113560"/>
    <lineage>
        <taxon>Bacteria</taxon>
        <taxon>Bacillati</taxon>
        <taxon>Actinomycetota</taxon>
        <taxon>Actinomycetes</taxon>
        <taxon>Micromonosporales</taxon>
        <taxon>Micromonosporaceae</taxon>
        <taxon>Winogradskya</taxon>
    </lineage>
</organism>
<sequence length="151" mass="16675">MARFTVSSEVGAPATKVWDALVDWPRHGDWVPLTRVWVTTDRADGVGAEFVGRTGVGPVAFDDPMRVVRWEPPDGDERGFCEVVKLGRVLHGRAWFSLTPLPGGRCRVVWDEDVTVTPVRVTRFGAPLLSLVGKAGFVMMLKAMSREVEGR</sequence>
<dbReference type="InterPro" id="IPR023393">
    <property type="entry name" value="START-like_dom_sf"/>
</dbReference>
<dbReference type="InterPro" id="IPR019587">
    <property type="entry name" value="Polyketide_cyclase/dehydratase"/>
</dbReference>